<proteinExistence type="predicted"/>
<accession>A0ABT5DPY0</accession>
<keyword evidence="4" id="KW-1185">Reference proteome</keyword>
<dbReference type="SUPFAM" id="SSF56219">
    <property type="entry name" value="DNase I-like"/>
    <property type="match status" value="1"/>
</dbReference>
<dbReference type="Pfam" id="PF03372">
    <property type="entry name" value="Exo_endo_phos"/>
    <property type="match status" value="1"/>
</dbReference>
<dbReference type="PANTHER" id="PTHR14859">
    <property type="entry name" value="CALCOFLUOR WHITE HYPERSENSITIVE PROTEIN PRECURSOR"/>
    <property type="match status" value="1"/>
</dbReference>
<gene>
    <name evidence="3" type="ORF">POL25_02050</name>
</gene>
<sequence>MTQILSLNLGGYGEQHDPWRARRPLVAAVLAEQQPDLVALQAVARDPAIARGCDQATQLAHDVGGYEVVYRPATRGPGGRESGLALLSRVSPLAVHVHPLSRRGDDDPFDRVLLHGVFPGPRAPLHVVCAHLSWIEAQAGDNVGELLVYLAAVPGPRLLLGDFNQTPTSDALARLRGAGLVDAWAALRPCDPGHTFFEAGAPTRRIDYLLLDRRLGPRACEVSLVLDRPGERRASDHAGLLARLGDDGRADVAATGDQGPHQPGSPCPQSAPPA</sequence>
<feature type="domain" description="Endonuclease/exonuclease/phosphatase" evidence="2">
    <location>
        <begin position="5"/>
        <end position="237"/>
    </location>
</feature>
<organism evidence="3 4">
    <name type="scientific">Nannocystis bainbridge</name>
    <dbReference type="NCBI Taxonomy" id="2995303"/>
    <lineage>
        <taxon>Bacteria</taxon>
        <taxon>Pseudomonadati</taxon>
        <taxon>Myxococcota</taxon>
        <taxon>Polyangia</taxon>
        <taxon>Nannocystales</taxon>
        <taxon>Nannocystaceae</taxon>
        <taxon>Nannocystis</taxon>
    </lineage>
</organism>
<dbReference type="Gene3D" id="3.60.10.10">
    <property type="entry name" value="Endonuclease/exonuclease/phosphatase"/>
    <property type="match status" value="1"/>
</dbReference>
<dbReference type="EMBL" id="JAQNDL010000001">
    <property type="protein sequence ID" value="MDC0715654.1"/>
    <property type="molecule type" value="Genomic_DNA"/>
</dbReference>
<keyword evidence="3" id="KW-0540">Nuclease</keyword>
<dbReference type="InterPro" id="IPR051916">
    <property type="entry name" value="GPI-anchor_lipid_remodeler"/>
</dbReference>
<dbReference type="GO" id="GO:0004519">
    <property type="term" value="F:endonuclease activity"/>
    <property type="evidence" value="ECO:0007669"/>
    <property type="project" value="UniProtKB-KW"/>
</dbReference>
<evidence type="ECO:0000259" key="2">
    <source>
        <dbReference type="Pfam" id="PF03372"/>
    </source>
</evidence>
<evidence type="ECO:0000313" key="3">
    <source>
        <dbReference type="EMBL" id="MDC0715654.1"/>
    </source>
</evidence>
<dbReference type="InterPro" id="IPR005135">
    <property type="entry name" value="Endo/exonuclease/phosphatase"/>
</dbReference>
<dbReference type="PANTHER" id="PTHR14859:SF1">
    <property type="entry name" value="PGAP2-INTERACTING PROTEIN"/>
    <property type="match status" value="1"/>
</dbReference>
<comment type="caution">
    <text evidence="3">The sequence shown here is derived from an EMBL/GenBank/DDBJ whole genome shotgun (WGS) entry which is preliminary data.</text>
</comment>
<feature type="compositionally biased region" description="Pro residues" evidence="1">
    <location>
        <begin position="263"/>
        <end position="274"/>
    </location>
</feature>
<dbReference type="Proteomes" id="UP001221686">
    <property type="component" value="Unassembled WGS sequence"/>
</dbReference>
<reference evidence="3 4" key="1">
    <citation type="submission" date="2022-11" db="EMBL/GenBank/DDBJ databases">
        <title>Minimal conservation of predation-associated metabolite biosynthetic gene clusters underscores biosynthetic potential of Myxococcota including descriptions for ten novel species: Archangium lansinium sp. nov., Myxococcus landrumus sp. nov., Nannocystis bai.</title>
        <authorList>
            <person name="Ahearne A."/>
            <person name="Stevens C."/>
            <person name="Dowd S."/>
        </authorList>
    </citation>
    <scope>NUCLEOTIDE SEQUENCE [LARGE SCALE GENOMIC DNA]</scope>
    <source>
        <strain evidence="3 4">BB15-2</strain>
    </source>
</reference>
<protein>
    <submittedName>
        <fullName evidence="3">Endonuclease/exonuclease/phosphatase family protein</fullName>
    </submittedName>
</protein>
<feature type="region of interest" description="Disordered" evidence="1">
    <location>
        <begin position="237"/>
        <end position="274"/>
    </location>
</feature>
<evidence type="ECO:0000256" key="1">
    <source>
        <dbReference type="SAM" id="MobiDB-lite"/>
    </source>
</evidence>
<dbReference type="RefSeq" id="WP_272084079.1">
    <property type="nucleotide sequence ID" value="NZ_JAQNDL010000001.1"/>
</dbReference>
<dbReference type="InterPro" id="IPR036691">
    <property type="entry name" value="Endo/exonu/phosph_ase_sf"/>
</dbReference>
<name>A0ABT5DPY0_9BACT</name>
<evidence type="ECO:0000313" key="4">
    <source>
        <dbReference type="Proteomes" id="UP001221686"/>
    </source>
</evidence>
<keyword evidence="3" id="KW-0255">Endonuclease</keyword>
<keyword evidence="3" id="KW-0378">Hydrolase</keyword>